<dbReference type="AlphaFoldDB" id="A0A1H6TNN1"/>
<dbReference type="STRING" id="1073996.SAMN05444271_108122"/>
<keyword evidence="4" id="KW-1185">Reference proteome</keyword>
<dbReference type="EMBL" id="FNYR01000008">
    <property type="protein sequence ID" value="SEI80906.1"/>
    <property type="molecule type" value="Genomic_DNA"/>
</dbReference>
<dbReference type="GO" id="GO:0003677">
    <property type="term" value="F:DNA binding"/>
    <property type="evidence" value="ECO:0007669"/>
    <property type="project" value="InterPro"/>
</dbReference>
<evidence type="ECO:0000313" key="3">
    <source>
        <dbReference type="EMBL" id="SEI80906.1"/>
    </source>
</evidence>
<dbReference type="GO" id="GO:0005694">
    <property type="term" value="C:chromosome"/>
    <property type="evidence" value="ECO:0007669"/>
    <property type="project" value="InterPro"/>
</dbReference>
<organism evidence="3 4">
    <name type="scientific">Halohasta litchfieldiae</name>
    <dbReference type="NCBI Taxonomy" id="1073996"/>
    <lineage>
        <taxon>Archaea</taxon>
        <taxon>Methanobacteriati</taxon>
        <taxon>Methanobacteriota</taxon>
        <taxon>Stenosarchaea group</taxon>
        <taxon>Halobacteria</taxon>
        <taxon>Halobacteriales</taxon>
        <taxon>Haloferacaceae</taxon>
        <taxon>Halohasta</taxon>
    </lineage>
</organism>
<dbReference type="Gene3D" id="2.70.180.20">
    <property type="match status" value="1"/>
</dbReference>
<feature type="domain" description="DNA topoisomerase type IA zn finger" evidence="1">
    <location>
        <begin position="100"/>
        <end position="115"/>
    </location>
</feature>
<dbReference type="Proteomes" id="UP000198888">
    <property type="component" value="Unassembled WGS sequence"/>
</dbReference>
<dbReference type="OrthoDB" id="190320at2157"/>
<evidence type="ECO:0000259" key="1">
    <source>
        <dbReference type="Pfam" id="PF01396"/>
    </source>
</evidence>
<keyword evidence="3" id="KW-0413">Isomerase</keyword>
<gene>
    <name evidence="3" type="ORF">SAMN05444271_108122</name>
</gene>
<dbReference type="InterPro" id="IPR013498">
    <property type="entry name" value="Topo_IA_Znf"/>
</dbReference>
<evidence type="ECO:0000313" key="4">
    <source>
        <dbReference type="Proteomes" id="UP000198888"/>
    </source>
</evidence>
<dbReference type="GO" id="GO:0003916">
    <property type="term" value="F:DNA topoisomerase activity"/>
    <property type="evidence" value="ECO:0007669"/>
    <property type="project" value="InterPro"/>
</dbReference>
<dbReference type="RefSeq" id="WP_089671976.1">
    <property type="nucleotide sequence ID" value="NZ_CP024845.1"/>
</dbReference>
<feature type="domain" description="DNA topoisomerase type IA zn finger" evidence="1">
    <location>
        <begin position="179"/>
        <end position="212"/>
    </location>
</feature>
<dbReference type="GO" id="GO:0006265">
    <property type="term" value="P:DNA topological change"/>
    <property type="evidence" value="ECO:0007669"/>
    <property type="project" value="InterPro"/>
</dbReference>
<protein>
    <submittedName>
        <fullName evidence="3">DNA topoisomerase-1</fullName>
    </submittedName>
</protein>
<evidence type="ECO:0000259" key="2">
    <source>
        <dbReference type="Pfam" id="PF21003"/>
    </source>
</evidence>
<dbReference type="SUPFAM" id="SSF57783">
    <property type="entry name" value="Zinc beta-ribbon"/>
    <property type="match status" value="1"/>
</dbReference>
<sequence length="252" mass="27250">MSEKTRILAGDCTVRFEGTRDRIQRGHVVILVKPDRTVLVHDADGYQPVAWLTRPDDVTIEHDGEGFSLRAHADSQELLVTSNSATGLQSVAVSEAGVPVGTCPDCEGPLVRTRGEIRCLDCEDRYGIPTGATVLDSSCADCGLPQMRVDRGDSFELCVDYGCESLSTAVHERFDEEWDCPDCGSSLKVRSPDGRIFLGCDGYPNCETSFSFPSGLVVDDCECGLPRFRTASGERCLDGGCEAMPESESPSP</sequence>
<dbReference type="Pfam" id="PF21003">
    <property type="entry name" value="NucS_N"/>
    <property type="match status" value="1"/>
</dbReference>
<proteinExistence type="predicted"/>
<accession>A0A1H6TNN1</accession>
<reference evidence="3 4" key="1">
    <citation type="submission" date="2016-10" db="EMBL/GenBank/DDBJ databases">
        <authorList>
            <person name="de Groot N.N."/>
        </authorList>
    </citation>
    <scope>NUCLEOTIDE SEQUENCE [LARGE SCALE GENOMIC DNA]</scope>
    <source>
        <strain evidence="3 4">DSM 22187</strain>
    </source>
</reference>
<feature type="domain" description="Endonuclease NucS N-terminal PH-like" evidence="2">
    <location>
        <begin position="5"/>
        <end position="70"/>
    </location>
</feature>
<name>A0A1H6TNN1_9EURY</name>
<dbReference type="Pfam" id="PF01396">
    <property type="entry name" value="Zn_ribbon_Top1"/>
    <property type="match status" value="2"/>
</dbReference>
<dbReference type="InterPro" id="IPR049173">
    <property type="entry name" value="NucS_N_sf"/>
</dbReference>
<accession>A0A2H4Q3H3</accession>
<dbReference type="InterPro" id="IPR048302">
    <property type="entry name" value="NucS_N"/>
</dbReference>
<dbReference type="GeneID" id="35002936"/>
<dbReference type="Gene3D" id="3.30.65.10">
    <property type="entry name" value="Bacterial Topoisomerase I, domain 1"/>
    <property type="match status" value="1"/>
</dbReference>
<dbReference type="KEGG" id="hae:halTADL_2161"/>